<accession>A0A382M1L8</accession>
<feature type="transmembrane region" description="Helical" evidence="1">
    <location>
        <begin position="12"/>
        <end position="32"/>
    </location>
</feature>
<name>A0A382M1L8_9ZZZZ</name>
<protein>
    <recommendedName>
        <fullName evidence="2">DUF6785 domain-containing protein</fullName>
    </recommendedName>
</protein>
<keyword evidence="1" id="KW-0472">Membrane</keyword>
<proteinExistence type="predicted"/>
<keyword evidence="1" id="KW-0812">Transmembrane</keyword>
<dbReference type="Pfam" id="PF20581">
    <property type="entry name" value="DUF6785"/>
    <property type="match status" value="1"/>
</dbReference>
<evidence type="ECO:0000256" key="1">
    <source>
        <dbReference type="SAM" id="Phobius"/>
    </source>
</evidence>
<feature type="transmembrane region" description="Helical" evidence="1">
    <location>
        <begin position="38"/>
        <end position="60"/>
    </location>
</feature>
<keyword evidence="1" id="KW-1133">Transmembrane helix</keyword>
<gene>
    <name evidence="3" type="ORF">METZ01_LOCUS295382</name>
</gene>
<evidence type="ECO:0000259" key="2">
    <source>
        <dbReference type="Pfam" id="PF20581"/>
    </source>
</evidence>
<feature type="non-terminal residue" evidence="3">
    <location>
        <position position="165"/>
    </location>
</feature>
<dbReference type="InterPro" id="IPR046712">
    <property type="entry name" value="DUF6785"/>
</dbReference>
<feature type="transmembrane region" description="Helical" evidence="1">
    <location>
        <begin position="72"/>
        <end position="92"/>
    </location>
</feature>
<reference evidence="3" key="1">
    <citation type="submission" date="2018-05" db="EMBL/GenBank/DDBJ databases">
        <authorList>
            <person name="Lanie J.A."/>
            <person name="Ng W.-L."/>
            <person name="Kazmierczak K.M."/>
            <person name="Andrzejewski T.M."/>
            <person name="Davidsen T.M."/>
            <person name="Wayne K.J."/>
            <person name="Tettelin H."/>
            <person name="Glass J.I."/>
            <person name="Rusch D."/>
            <person name="Podicherti R."/>
            <person name="Tsui H.-C.T."/>
            <person name="Winkler M.E."/>
        </authorList>
    </citation>
    <scope>NUCLEOTIDE SEQUENCE</scope>
</reference>
<sequence length="165" mass="18781">MNEERKYHPVTGRAACIGLALAVVIGLGTQYAADRHGYIFTTYAHLPSGFMAPFLLLILFPNLIFERWFPRWALLGSELITIFAMGLVASMMPDWGITRYMVSAIAAPAYFASPENRWDEYVLAHIPSWMYLTNRGDAARSFYEGLQADQAIPWGAWVIPLFWWL</sequence>
<evidence type="ECO:0000313" key="3">
    <source>
        <dbReference type="EMBL" id="SVC42528.1"/>
    </source>
</evidence>
<organism evidence="3">
    <name type="scientific">marine metagenome</name>
    <dbReference type="NCBI Taxonomy" id="408172"/>
    <lineage>
        <taxon>unclassified sequences</taxon>
        <taxon>metagenomes</taxon>
        <taxon>ecological metagenomes</taxon>
    </lineage>
</organism>
<feature type="domain" description="DUF6785" evidence="2">
    <location>
        <begin position="12"/>
        <end position="165"/>
    </location>
</feature>
<dbReference type="AlphaFoldDB" id="A0A382M1L8"/>
<dbReference type="EMBL" id="UINC01090517">
    <property type="protein sequence ID" value="SVC42528.1"/>
    <property type="molecule type" value="Genomic_DNA"/>
</dbReference>